<keyword evidence="15" id="KW-1185">Reference proteome</keyword>
<dbReference type="PANTHER" id="PTHR28572:SF1">
    <property type="entry name" value="COILED-COIL DOMAIN-CONTAINING PROTEIN 103"/>
    <property type="match status" value="1"/>
</dbReference>
<organism evidence="14 15">
    <name type="scientific">Triparma laevis f. longispina</name>
    <dbReference type="NCBI Taxonomy" id="1714387"/>
    <lineage>
        <taxon>Eukaryota</taxon>
        <taxon>Sar</taxon>
        <taxon>Stramenopiles</taxon>
        <taxon>Ochrophyta</taxon>
        <taxon>Bolidophyceae</taxon>
        <taxon>Parmales</taxon>
        <taxon>Triparmaceae</taxon>
        <taxon>Triparma</taxon>
    </lineage>
</organism>
<dbReference type="AlphaFoldDB" id="A0A9W6ZGY1"/>
<name>A0A9W6ZGY1_9STRA</name>
<dbReference type="PANTHER" id="PTHR28572">
    <property type="entry name" value="COILED-COIL DOMAIN-CONTAINING PROTEIN 103"/>
    <property type="match status" value="1"/>
</dbReference>
<dbReference type="GO" id="GO:0007368">
    <property type="term" value="P:determination of left/right symmetry"/>
    <property type="evidence" value="ECO:0007669"/>
    <property type="project" value="TreeGrafter"/>
</dbReference>
<comment type="caution">
    <text evidence="14">The sequence shown here is derived from an EMBL/GenBank/DDBJ whole genome shotgun (WGS) entry which is preliminary data.</text>
</comment>
<reference evidence="15" key="1">
    <citation type="journal article" date="2023" name="Commun. Biol.">
        <title>Genome analysis of Parmales, the sister group of diatoms, reveals the evolutionary specialization of diatoms from phago-mixotrophs to photoautotrophs.</title>
        <authorList>
            <person name="Ban H."/>
            <person name="Sato S."/>
            <person name="Yoshikawa S."/>
            <person name="Yamada K."/>
            <person name="Nakamura Y."/>
            <person name="Ichinomiya M."/>
            <person name="Sato N."/>
            <person name="Blanc-Mathieu R."/>
            <person name="Endo H."/>
            <person name="Kuwata A."/>
            <person name="Ogata H."/>
        </authorList>
    </citation>
    <scope>NUCLEOTIDE SEQUENCE [LARGE SCALE GENOMIC DNA]</scope>
    <source>
        <strain evidence="15">NIES 3700</strain>
    </source>
</reference>
<evidence type="ECO:0000256" key="4">
    <source>
        <dbReference type="ARBA" id="ARBA00011738"/>
    </source>
</evidence>
<evidence type="ECO:0000259" key="12">
    <source>
        <dbReference type="Pfam" id="PF13877"/>
    </source>
</evidence>
<comment type="subcellular location">
    <subcellularLocation>
        <location evidence="2">Cell projection</location>
        <location evidence="2">Cilium</location>
        <location evidence="2">Flagellum</location>
    </subcellularLocation>
    <subcellularLocation>
        <location evidence="3">Cytoplasm</location>
    </subcellularLocation>
</comment>
<keyword evidence="6" id="KW-0970">Cilium biogenesis/degradation</keyword>
<sequence length="254" mass="28592">MSTFVSDLPVRAVGNSGAAAITSVVDGFGNLNVSLLKTEIKHDLSSDATYKAVDAMKKKAIHTATSYDEFKNFVACAEQKPLDRGEMESLKQHKGSWSQQMTRSELAKKSDKKLSKKTKNLKLSQTFPTTPPDTSMKFDRDWRRHCSSVENKLKYLKLCTVEICGSIWSTEIDVNLLGAIISTLAWSLEQEESLGREEIKTWMEGLKSCGRFKLNVCFLSDTQTKDVEKIIKFIEEGEEETWKTTAAALRNDFK</sequence>
<evidence type="ECO:0000256" key="7">
    <source>
        <dbReference type="ARBA" id="ARBA00022846"/>
    </source>
</evidence>
<evidence type="ECO:0000256" key="2">
    <source>
        <dbReference type="ARBA" id="ARBA00004230"/>
    </source>
</evidence>
<evidence type="ECO:0000313" key="14">
    <source>
        <dbReference type="EMBL" id="GMH50160.1"/>
    </source>
</evidence>
<dbReference type="Proteomes" id="UP001165122">
    <property type="component" value="Unassembled WGS sequence"/>
</dbReference>
<dbReference type="InterPro" id="IPR031733">
    <property type="entry name" value="Dynein_attach_N"/>
</dbReference>
<dbReference type="Pfam" id="PF13877">
    <property type="entry name" value="RPAP3_C"/>
    <property type="match status" value="1"/>
</dbReference>
<dbReference type="GO" id="GO:0005576">
    <property type="term" value="C:extracellular region"/>
    <property type="evidence" value="ECO:0007669"/>
    <property type="project" value="GOC"/>
</dbReference>
<dbReference type="GO" id="GO:0036159">
    <property type="term" value="P:inner dynein arm assembly"/>
    <property type="evidence" value="ECO:0007669"/>
    <property type="project" value="TreeGrafter"/>
</dbReference>
<evidence type="ECO:0000256" key="1">
    <source>
        <dbReference type="ARBA" id="ARBA00004048"/>
    </source>
</evidence>
<dbReference type="InterPro" id="IPR025986">
    <property type="entry name" value="RPAP3-like_C"/>
</dbReference>
<accession>A0A9W6ZGY1</accession>
<keyword evidence="9" id="KW-0966">Cell projection</keyword>
<dbReference type="InterPro" id="IPR042422">
    <property type="entry name" value="CC103"/>
</dbReference>
<evidence type="ECO:0000259" key="13">
    <source>
        <dbReference type="Pfam" id="PF15867"/>
    </source>
</evidence>
<comment type="similarity">
    <text evidence="10">Belongs to the DNAAF19/PR46b family.</text>
</comment>
<evidence type="ECO:0000256" key="11">
    <source>
        <dbReference type="SAM" id="MobiDB-lite"/>
    </source>
</evidence>
<feature type="domain" description="RNA-polymerase II-associated protein 3-like C-terminal" evidence="12">
    <location>
        <begin position="131"/>
        <end position="223"/>
    </location>
</feature>
<dbReference type="EMBL" id="BRXW01000393">
    <property type="protein sequence ID" value="GMH50160.1"/>
    <property type="molecule type" value="Genomic_DNA"/>
</dbReference>
<feature type="domain" description="Dynein attachment factor N-terminal" evidence="13">
    <location>
        <begin position="32"/>
        <end position="97"/>
    </location>
</feature>
<comment type="subunit">
    <text evidence="4">Homodimer.</text>
</comment>
<dbReference type="GO" id="GO:0031514">
    <property type="term" value="C:motile cilium"/>
    <property type="evidence" value="ECO:0007669"/>
    <property type="project" value="UniProtKB-SubCell"/>
</dbReference>
<keyword evidence="7" id="KW-0282">Flagellum</keyword>
<dbReference type="Pfam" id="PF15867">
    <property type="entry name" value="Dynein_attach_N"/>
    <property type="match status" value="1"/>
</dbReference>
<dbReference type="GO" id="GO:0003351">
    <property type="term" value="P:epithelial cilium movement involved in extracellular fluid movement"/>
    <property type="evidence" value="ECO:0007669"/>
    <property type="project" value="TreeGrafter"/>
</dbReference>
<evidence type="ECO:0000313" key="15">
    <source>
        <dbReference type="Proteomes" id="UP001165122"/>
    </source>
</evidence>
<evidence type="ECO:0000256" key="9">
    <source>
        <dbReference type="ARBA" id="ARBA00023273"/>
    </source>
</evidence>
<dbReference type="OrthoDB" id="447931at2759"/>
<comment type="function">
    <text evidence="1">Dynein-attachment factor required for cilia motility.</text>
</comment>
<dbReference type="GO" id="GO:0036157">
    <property type="term" value="C:outer dynein arm"/>
    <property type="evidence" value="ECO:0007669"/>
    <property type="project" value="InterPro"/>
</dbReference>
<evidence type="ECO:0008006" key="16">
    <source>
        <dbReference type="Google" id="ProtNLM"/>
    </source>
</evidence>
<feature type="region of interest" description="Disordered" evidence="11">
    <location>
        <begin position="90"/>
        <end position="115"/>
    </location>
</feature>
<evidence type="ECO:0000256" key="8">
    <source>
        <dbReference type="ARBA" id="ARBA00023069"/>
    </source>
</evidence>
<proteinExistence type="inferred from homology"/>
<gene>
    <name evidence="14" type="ORF">TrLO_g9421</name>
</gene>
<protein>
    <recommendedName>
        <fullName evidence="16">Coiled-coil domain-containing protein 103</fullName>
    </recommendedName>
</protein>
<evidence type="ECO:0000256" key="6">
    <source>
        <dbReference type="ARBA" id="ARBA00022794"/>
    </source>
</evidence>
<evidence type="ECO:0000256" key="3">
    <source>
        <dbReference type="ARBA" id="ARBA00004496"/>
    </source>
</evidence>
<keyword evidence="8" id="KW-0969">Cilium</keyword>
<keyword evidence="5" id="KW-0963">Cytoplasm</keyword>
<evidence type="ECO:0000256" key="10">
    <source>
        <dbReference type="ARBA" id="ARBA00049986"/>
    </source>
</evidence>
<evidence type="ECO:0000256" key="5">
    <source>
        <dbReference type="ARBA" id="ARBA00022490"/>
    </source>
</evidence>